<dbReference type="SMART" id="SM00858">
    <property type="entry name" value="SAF"/>
    <property type="match status" value="1"/>
</dbReference>
<reference evidence="3 4" key="1">
    <citation type="submission" date="2022-05" db="EMBL/GenBank/DDBJ databases">
        <title>Genome Sequencing of Bee-Associated Microbes.</title>
        <authorList>
            <person name="Dunlap C."/>
        </authorList>
    </citation>
    <scope>NUCLEOTIDE SEQUENCE [LARGE SCALE GENOMIC DNA]</scope>
    <source>
        <strain evidence="3 4">NRRL NRS-1438</strain>
    </source>
</reference>
<feature type="compositionally biased region" description="Basic and acidic residues" evidence="1">
    <location>
        <begin position="347"/>
        <end position="361"/>
    </location>
</feature>
<dbReference type="InterPro" id="IPR013974">
    <property type="entry name" value="SAF"/>
</dbReference>
<organism evidence="3 4">
    <name type="scientific">Paenibacillus apiarius</name>
    <dbReference type="NCBI Taxonomy" id="46240"/>
    <lineage>
        <taxon>Bacteria</taxon>
        <taxon>Bacillati</taxon>
        <taxon>Bacillota</taxon>
        <taxon>Bacilli</taxon>
        <taxon>Bacillales</taxon>
        <taxon>Paenibacillaceae</taxon>
        <taxon>Paenibacillus</taxon>
    </lineage>
</organism>
<dbReference type="Pfam" id="PF08666">
    <property type="entry name" value="SAF"/>
    <property type="match status" value="1"/>
</dbReference>
<feature type="domain" description="SAF" evidence="2">
    <location>
        <begin position="67"/>
        <end position="129"/>
    </location>
</feature>
<protein>
    <submittedName>
        <fullName evidence="3">SAF domain-containing protein</fullName>
    </submittedName>
</protein>
<evidence type="ECO:0000256" key="1">
    <source>
        <dbReference type="SAM" id="MobiDB-lite"/>
    </source>
</evidence>
<evidence type="ECO:0000259" key="2">
    <source>
        <dbReference type="SMART" id="SM00858"/>
    </source>
</evidence>
<sequence>MKRWTRRTKQMLICAISGAVAAGLLAAAYHHWALKNNNIRNETTRSGYEQEINRLKKLADEQQKERESVWVFKKPLLAGKRIGSQDIARIEVSADAVPRDRLNHPDNIVGKVLKIDVSAQMPILFSMLYEEAVLADDMRWIETGVIQLPLSLTERDAVDVRIRFPNGSDYVVLAQKAIRRIQLPTIWMQLDEQERLMFSSACVDAYRNGGQIYALRYVEPHLQKKAVPNYPANADVLELVASNPNIVKKADTALARAVRQQMEKGWEKQKNADSSERDGGRSGRTSHAPGSAIAAEGTEGGNPASVSGYAPFTGNAAEAKRNSPFVGVAPAFNEHEGGTESNSPDSRQGRNEPRQEGDRVSASHKNGAGAMPHEAADEADEEMSSDPNPSLLNNNNP</sequence>
<feature type="region of interest" description="Disordered" evidence="1">
    <location>
        <begin position="260"/>
        <end position="306"/>
    </location>
</feature>
<feature type="compositionally biased region" description="Low complexity" evidence="1">
    <location>
        <begin position="385"/>
        <end position="397"/>
    </location>
</feature>
<gene>
    <name evidence="3" type="ORF">M5X09_14340</name>
</gene>
<accession>A0ABT4DX45</accession>
<name>A0ABT4DX45_9BACL</name>
<dbReference type="RefSeq" id="WP_087435529.1">
    <property type="nucleotide sequence ID" value="NZ_JAMDLV010000036.1"/>
</dbReference>
<feature type="region of interest" description="Disordered" evidence="1">
    <location>
        <begin position="328"/>
        <end position="397"/>
    </location>
</feature>
<proteinExistence type="predicted"/>
<dbReference type="CDD" id="cd11614">
    <property type="entry name" value="SAF_CpaB_FlgA_like"/>
    <property type="match status" value="1"/>
</dbReference>
<keyword evidence="4" id="KW-1185">Reference proteome</keyword>
<evidence type="ECO:0000313" key="4">
    <source>
        <dbReference type="Proteomes" id="UP001207626"/>
    </source>
</evidence>
<evidence type="ECO:0000313" key="3">
    <source>
        <dbReference type="EMBL" id="MCY9520833.1"/>
    </source>
</evidence>
<feature type="compositionally biased region" description="Basic and acidic residues" evidence="1">
    <location>
        <begin position="261"/>
        <end position="281"/>
    </location>
</feature>
<dbReference type="Proteomes" id="UP001207626">
    <property type="component" value="Unassembled WGS sequence"/>
</dbReference>
<dbReference type="EMBL" id="JAMDLW010000019">
    <property type="protein sequence ID" value="MCY9520833.1"/>
    <property type="molecule type" value="Genomic_DNA"/>
</dbReference>
<comment type="caution">
    <text evidence="3">The sequence shown here is derived from an EMBL/GenBank/DDBJ whole genome shotgun (WGS) entry which is preliminary data.</text>
</comment>